<keyword evidence="5" id="KW-1185">Reference proteome</keyword>
<evidence type="ECO:0000256" key="1">
    <source>
        <dbReference type="ARBA" id="ARBA00022603"/>
    </source>
</evidence>
<dbReference type="Gene3D" id="3.40.50.150">
    <property type="entry name" value="Vaccinia Virus protein VP39"/>
    <property type="match status" value="1"/>
</dbReference>
<evidence type="ECO:0000313" key="5">
    <source>
        <dbReference type="Proteomes" id="UP001642464"/>
    </source>
</evidence>
<dbReference type="InterPro" id="IPR001525">
    <property type="entry name" value="C5_MeTfrase"/>
</dbReference>
<keyword evidence="2" id="KW-0808">Transferase</keyword>
<dbReference type="SUPFAM" id="SSF53335">
    <property type="entry name" value="S-adenosyl-L-methionine-dependent methyltransferases"/>
    <property type="match status" value="1"/>
</dbReference>
<proteinExistence type="predicted"/>
<dbReference type="InterPro" id="IPR029063">
    <property type="entry name" value="SAM-dependent_MTases_sf"/>
</dbReference>
<sequence>MAGQAAHDLFLDKAMPGHTRASAAADECAGTFSQEVASVQIKLNMCHLTNQSYDDEDEEPDKTRDADPTNDPWNKLLLQSAARPLKKRVHSHMAIEDLPKCPTMAIEDAPSVDGQKPGAASSMDVPANASKDATAVAATPPMVPCVPLNARANAEMPNDCEPKPKRVKKTFASRYQPKSERSALLWEVTRDAYDISVSHRVAAPSKHEDSFYKWCQQAFGAIPEDQQPSADSDLKTFYMDIAVREAAKWDSCQTGKGKGKFKKRGIPKIQCHVKQEDEPEEHTSASEETRRIARAEKDWISQTTKPAKFCLDSETETETVKTAEDTCTRPKTSSVTDFTEWLIDNVLTDDEKQLLVSRDFKDFCSIGEFCAGMASGTICMHTIQKLLEYKLNKKPWMQTVLVSECVKWKQDVCRRVCEGCGDDATFVDRTEDACALSHVMVDFAISAIECDDISTMTVTPRGVTDEGGRSGKSFLEYVKWLDSHDFNERPSVLLIECVANLMRMRKTVSEKGTSVVSDFLTERGYSGTWRILNTKNFNLPQSRSRVFGLFCKVNGFGPKGIKAATAKVNAMWQFVQRCQLQVPEPLHRLVHEHATFGDDESSAKKQRVAKQKIPKKDPKWVSENDKFRKKHGIMSNDDLHPLACEVLRQSSKFNLTDREANVGALQLTLAIKQSEGKGTCYVGNIGDSIRYCRFSRSLHPCLLPKKKYLICNLPDGMVGTNSNAQFWYSLQGLSCTEVRHAGLDRLTASQAQELCGNSFSANVVVSIMMAVLLNV</sequence>
<reference evidence="4 5" key="1">
    <citation type="submission" date="2024-02" db="EMBL/GenBank/DDBJ databases">
        <authorList>
            <person name="Chen Y."/>
            <person name="Shah S."/>
            <person name="Dougan E. K."/>
            <person name="Thang M."/>
            <person name="Chan C."/>
        </authorList>
    </citation>
    <scope>NUCLEOTIDE SEQUENCE [LARGE SCALE GENOMIC DNA]</scope>
</reference>
<evidence type="ECO:0000313" key="4">
    <source>
        <dbReference type="EMBL" id="CAK9051646.1"/>
    </source>
</evidence>
<dbReference type="Pfam" id="PF00145">
    <property type="entry name" value="DNA_methylase"/>
    <property type="match status" value="1"/>
</dbReference>
<organism evidence="4 5">
    <name type="scientific">Durusdinium trenchii</name>
    <dbReference type="NCBI Taxonomy" id="1381693"/>
    <lineage>
        <taxon>Eukaryota</taxon>
        <taxon>Sar</taxon>
        <taxon>Alveolata</taxon>
        <taxon>Dinophyceae</taxon>
        <taxon>Suessiales</taxon>
        <taxon>Symbiodiniaceae</taxon>
        <taxon>Durusdinium</taxon>
    </lineage>
</organism>
<gene>
    <name evidence="4" type="ORF">SCF082_LOCUS28341</name>
</gene>
<dbReference type="EMBL" id="CAXAMM010022237">
    <property type="protein sequence ID" value="CAK9051646.1"/>
    <property type="molecule type" value="Genomic_DNA"/>
</dbReference>
<feature type="region of interest" description="Disordered" evidence="3">
    <location>
        <begin position="52"/>
        <end position="73"/>
    </location>
</feature>
<comment type="caution">
    <text evidence="4">The sequence shown here is derived from an EMBL/GenBank/DDBJ whole genome shotgun (WGS) entry which is preliminary data.</text>
</comment>
<evidence type="ECO:0000256" key="2">
    <source>
        <dbReference type="ARBA" id="ARBA00022679"/>
    </source>
</evidence>
<protein>
    <submittedName>
        <fullName evidence="4">Uncharacterized protein</fullName>
    </submittedName>
</protein>
<accession>A0ABP0MJI6</accession>
<evidence type="ECO:0000256" key="3">
    <source>
        <dbReference type="SAM" id="MobiDB-lite"/>
    </source>
</evidence>
<name>A0ABP0MJI6_9DINO</name>
<dbReference type="Proteomes" id="UP001642464">
    <property type="component" value="Unassembled WGS sequence"/>
</dbReference>
<keyword evidence="1" id="KW-0489">Methyltransferase</keyword>